<dbReference type="InterPro" id="IPR038751">
    <property type="entry name" value="INTS8"/>
</dbReference>
<evidence type="ECO:0000313" key="9">
    <source>
        <dbReference type="Proteomes" id="UP001195483"/>
    </source>
</evidence>
<comment type="subcellular location">
    <subcellularLocation>
        <location evidence="2">Chromosome</location>
    </subcellularLocation>
    <subcellularLocation>
        <location evidence="1">Nucleus</location>
    </subcellularLocation>
</comment>
<accession>A0AAE0W4G2</accession>
<evidence type="ECO:0000256" key="6">
    <source>
        <dbReference type="SAM" id="MobiDB-lite"/>
    </source>
</evidence>
<dbReference type="PANTHER" id="PTHR13350">
    <property type="entry name" value="INTEGRATOR COMPLEX SUBUNIT 8"/>
    <property type="match status" value="1"/>
</dbReference>
<evidence type="ECO:0000256" key="3">
    <source>
        <dbReference type="ARBA" id="ARBA00007147"/>
    </source>
</evidence>
<evidence type="ECO:0000256" key="4">
    <source>
        <dbReference type="ARBA" id="ARBA00022454"/>
    </source>
</evidence>
<reference evidence="8" key="1">
    <citation type="journal article" date="2021" name="Genome Biol. Evol.">
        <title>A High-Quality Reference Genome for a Parasitic Bivalve with Doubly Uniparental Inheritance (Bivalvia: Unionida).</title>
        <authorList>
            <person name="Smith C.H."/>
        </authorList>
    </citation>
    <scope>NUCLEOTIDE SEQUENCE</scope>
    <source>
        <strain evidence="8">CHS0354</strain>
    </source>
</reference>
<name>A0AAE0W4G2_9BIVA</name>
<proteinExistence type="inferred from homology"/>
<gene>
    <name evidence="8" type="ORF">CHS0354_011743</name>
</gene>
<evidence type="ECO:0000256" key="5">
    <source>
        <dbReference type="ARBA" id="ARBA00023242"/>
    </source>
</evidence>
<dbReference type="InterPro" id="IPR057980">
    <property type="entry name" value="TPR_INTS8"/>
</dbReference>
<evidence type="ECO:0000259" key="7">
    <source>
        <dbReference type="Pfam" id="PF25756"/>
    </source>
</evidence>
<feature type="domain" description="INTS8 TPR repeats" evidence="7">
    <location>
        <begin position="546"/>
        <end position="1033"/>
    </location>
</feature>
<reference evidence="8" key="3">
    <citation type="submission" date="2023-05" db="EMBL/GenBank/DDBJ databases">
        <authorList>
            <person name="Smith C.H."/>
        </authorList>
    </citation>
    <scope>NUCLEOTIDE SEQUENCE</scope>
    <source>
        <strain evidence="8">CHS0354</strain>
        <tissue evidence="8">Mantle</tissue>
    </source>
</reference>
<dbReference type="SUPFAM" id="SSF48452">
    <property type="entry name" value="TPR-like"/>
    <property type="match status" value="1"/>
</dbReference>
<organism evidence="8 9">
    <name type="scientific">Potamilus streckersoni</name>
    <dbReference type="NCBI Taxonomy" id="2493646"/>
    <lineage>
        <taxon>Eukaryota</taxon>
        <taxon>Metazoa</taxon>
        <taxon>Spiralia</taxon>
        <taxon>Lophotrochozoa</taxon>
        <taxon>Mollusca</taxon>
        <taxon>Bivalvia</taxon>
        <taxon>Autobranchia</taxon>
        <taxon>Heteroconchia</taxon>
        <taxon>Palaeoheterodonta</taxon>
        <taxon>Unionida</taxon>
        <taxon>Unionoidea</taxon>
        <taxon>Unionidae</taxon>
        <taxon>Ambleminae</taxon>
        <taxon>Lampsilini</taxon>
        <taxon>Potamilus</taxon>
    </lineage>
</organism>
<dbReference type="Proteomes" id="UP001195483">
    <property type="component" value="Unassembled WGS sequence"/>
</dbReference>
<feature type="region of interest" description="Disordered" evidence="6">
    <location>
        <begin position="79"/>
        <end position="122"/>
    </location>
</feature>
<dbReference type="InterPro" id="IPR011990">
    <property type="entry name" value="TPR-like_helical_dom_sf"/>
</dbReference>
<dbReference type="AlphaFoldDB" id="A0AAE0W4G2"/>
<dbReference type="GO" id="GO:0005694">
    <property type="term" value="C:chromosome"/>
    <property type="evidence" value="ECO:0007669"/>
    <property type="project" value="UniProtKB-SubCell"/>
</dbReference>
<comment type="caution">
    <text evidence="8">The sequence shown here is derived from an EMBL/GenBank/DDBJ whole genome shotgun (WGS) entry which is preliminary data.</text>
</comment>
<dbReference type="GO" id="GO:0032039">
    <property type="term" value="C:integrator complex"/>
    <property type="evidence" value="ECO:0007669"/>
    <property type="project" value="TreeGrafter"/>
</dbReference>
<reference evidence="8" key="2">
    <citation type="journal article" date="2021" name="Genome Biol. Evol.">
        <title>Developing a high-quality reference genome for a parasitic bivalve with doubly uniparental inheritance (Bivalvia: Unionida).</title>
        <authorList>
            <person name="Smith C.H."/>
        </authorList>
    </citation>
    <scope>NUCLEOTIDE SEQUENCE</scope>
    <source>
        <strain evidence="8">CHS0354</strain>
        <tissue evidence="8">Mantle</tissue>
    </source>
</reference>
<keyword evidence="5" id="KW-0539">Nucleus</keyword>
<comment type="similarity">
    <text evidence="3">Belongs to the Integrator subunit 8 family.</text>
</comment>
<dbReference type="Pfam" id="PF25756">
    <property type="entry name" value="TPR_INTS8"/>
    <property type="match status" value="1"/>
</dbReference>
<sequence length="1034" mass="117900">MTEFLPRTPMGPGPVTVPSVSWFEFILNDQLLEQHLSQENPDPSPTQLIVQFLQQAEAEITNNLNGNQIKEGNTLGLVTPNSSPVPLQQPVENGEPMEEDRKPESEAKIEEDKVASSITTPIPPQENRKVRALRILALKVAAYLKWDLVTLIRGVPASLMQTLLVELLRITIPAGVEAAKYSVVDLDSVSDEAAFAIQLYHRWCLLAIVRDSFPIRPIKTFMQMPGPADVLMTSMQSEVVIKTLREKSAISVENLQRCLNCGRMIHMPNFASMTLPSEDHADPEFKWNQGDSIHPKEFVCQLSYDLGTFYFYQEAYTQALEMFQKTKEALTQLNVPLYCKIDEGRLNGYSVASSTFVGNNESLSTQAASLYERAEECKRNDYKGFIDILVEDNLKQELSSSYRSDIEDELASREELTHLFIQVSICNVVRGVMEGKAFVSVIADVLEDADTTIMKFILRVLTVALSGASYAQKTNLKYFIWHVTELASKKFIFMLLQSELMKYFTPEEVIELRELENEHIRSRNRSMYDDMTTVASSYPSSRDSSISMANLEHQLMYMYDPDIIHHLVFELISRQGKSPSQVMSLNEKWKVPFEILDILRKLPPSPEQAYAFILVGKACHCMEVKIFERARQLLGIADNVVADMSYMLSKHIRWQILLADHLQYLMNESFGENATLQDLIKKTKTCITTVRLGQDIQPSPDILEHCAAFLLNIRDWDYLFNMENTDSGHIELCRLLSCLCKELPSVKNARKPARDLWEAVVVIFSSNVQHKRLNSGRESAMYRDSQQGILSRDYFSQFLKKIKDPLATSVLVSCLTKLYNIIKDDITVEISSEYLSIWPTVLPNNNAVQVGALEEAVTILIQHAIQVHPTYASLLRTQADIYYAHGQYSAAMKFYMEAGAVASDFFANAVPKGIYDDQMFRKMMKCCSYLQCHTQVAVLCQFLDEIDYTTAFKALQEKTVYDAMDSYYVCIWDISILEYLVHLHSRRGEMDKRQAAMRALAQLDLNSNNPEDIIQRSVQIRKRKFLRALAKQYM</sequence>
<evidence type="ECO:0000313" key="8">
    <source>
        <dbReference type="EMBL" id="KAK3600137.1"/>
    </source>
</evidence>
<dbReference type="PANTHER" id="PTHR13350:SF1">
    <property type="entry name" value="INTEGRATOR COMPLEX SUBUNIT 8"/>
    <property type="match status" value="1"/>
</dbReference>
<feature type="compositionally biased region" description="Basic and acidic residues" evidence="6">
    <location>
        <begin position="99"/>
        <end position="114"/>
    </location>
</feature>
<keyword evidence="9" id="KW-1185">Reference proteome</keyword>
<keyword evidence="4" id="KW-0158">Chromosome</keyword>
<evidence type="ECO:0000256" key="1">
    <source>
        <dbReference type="ARBA" id="ARBA00004123"/>
    </source>
</evidence>
<evidence type="ECO:0000256" key="2">
    <source>
        <dbReference type="ARBA" id="ARBA00004286"/>
    </source>
</evidence>
<protein>
    <recommendedName>
        <fullName evidence="7">INTS8 TPR repeats domain-containing protein</fullName>
    </recommendedName>
</protein>
<dbReference type="EMBL" id="JAEAOA010000715">
    <property type="protein sequence ID" value="KAK3600137.1"/>
    <property type="molecule type" value="Genomic_DNA"/>
</dbReference>
<dbReference type="GO" id="GO:0034472">
    <property type="term" value="P:snRNA 3'-end processing"/>
    <property type="evidence" value="ECO:0007669"/>
    <property type="project" value="InterPro"/>
</dbReference>